<comment type="caution">
    <text evidence="3">The sequence shown here is derived from an EMBL/GenBank/DDBJ whole genome shotgun (WGS) entry which is preliminary data.</text>
</comment>
<proteinExistence type="predicted"/>
<evidence type="ECO:0000313" key="3">
    <source>
        <dbReference type="EMBL" id="MFC5548180.1"/>
    </source>
</evidence>
<feature type="domain" description="NrS-1 polymerase-like helicase" evidence="2">
    <location>
        <begin position="634"/>
        <end position="743"/>
    </location>
</feature>
<dbReference type="Pfam" id="PF19263">
    <property type="entry name" value="DUF5906"/>
    <property type="match status" value="1"/>
</dbReference>
<dbReference type="InterPro" id="IPR045455">
    <property type="entry name" value="NrS-1_pol-like_helicase"/>
</dbReference>
<protein>
    <submittedName>
        <fullName evidence="3">DUF5906 domain-containing protein</fullName>
    </submittedName>
</protein>
<evidence type="ECO:0000313" key="4">
    <source>
        <dbReference type="Proteomes" id="UP001596086"/>
    </source>
</evidence>
<dbReference type="InterPro" id="IPR027417">
    <property type="entry name" value="P-loop_NTPase"/>
</dbReference>
<dbReference type="Gene3D" id="3.40.50.300">
    <property type="entry name" value="P-loop containing nucleotide triphosphate hydrolases"/>
    <property type="match status" value="1"/>
</dbReference>
<sequence>MATLDQVVGQMRAEGLPALPDGHPVLDGKKKRFGPGKKAWYILREFDLKSGRRVITGGFGIWRGDDNNAVPVTVDWEGVTPEERAEAERKQAEYQRAEAEGRQRAAELAANRAKMDWAGAVEGPHDYLERKRVGSEGTRVSPKGDLLVPARKYSHAGAVLVALQKIQADGAKRFSFEADMVGACCLLGSVDASVPLIEIGEGYATCATVRMATDFDTPAMVAFNAGNLLPVAQQLRRDFPNAHLLFLADDDMRLVARLHEALLKDYEVDWTPAIDGKDYQLEAKGGDIVRVRATWRKGTDDIDYIEADIRTGRSVKTRKFENAGISRAHAAAKAVGNASVIAPGFANRAADSKDSDFNDLYLAESLDVVRDQVLAARSRALDVDSAGPEGSDVPAHFDEVPAVTEGGSPSPSESDAPPVTKGALTLDWALAHCALVQGTTDVWDSLNKLRMKRAGFQDTVGKDVAKAWLDHADRRSVSPRNLPATRRGVAVEAGEAGVDNIVSMLSRYTLLYGTKTVWDAEKRTVIAYDAMSLARGSDLATRWLEHPMRREVDLDRLVFDPTQRVDLATHINMFEGFPLTPKKDDAKAKLALGLLYSLCSSEPNCDEIFHWALCWLAYPLQHPGAKMQTAMLFFGEKQGTGKSLFFEGIVKPIYGAHGATGGQHQLDAQYTHWRSQKLFVLFEEILSRQDKYSHFGLIKHMITGRDQMVTQKFKDDRTEANHMNVVMLSNEFQAVPIEPDDRRFLVTEARNPLEPLLLKEIQETLGNGLSEAFYAYLLEYPLEDFSPHTKPIMTSSKERMINFGRPDWELFYLAWQSGELTAPYCSCLSSDLYTVYSRYCNKYGYRQVSMTKFAELIAQRIRKDRQWVTLGATGQKKLLTVFHVPPAAEGEPAPNLSKQCQTFRDVAEIKD</sequence>
<gene>
    <name evidence="3" type="ORF">ACFPO9_06590</name>
</gene>
<evidence type="ECO:0000256" key="1">
    <source>
        <dbReference type="SAM" id="MobiDB-lite"/>
    </source>
</evidence>
<dbReference type="Proteomes" id="UP001596086">
    <property type="component" value="Unassembled WGS sequence"/>
</dbReference>
<accession>A0ABW0RX62</accession>
<reference evidence="4" key="1">
    <citation type="journal article" date="2019" name="Int. J. Syst. Evol. Microbiol.">
        <title>The Global Catalogue of Microorganisms (GCM) 10K type strain sequencing project: providing services to taxonomists for standard genome sequencing and annotation.</title>
        <authorList>
            <consortium name="The Broad Institute Genomics Platform"/>
            <consortium name="The Broad Institute Genome Sequencing Center for Infectious Disease"/>
            <person name="Wu L."/>
            <person name="Ma J."/>
        </authorList>
    </citation>
    <scope>NUCLEOTIDE SEQUENCE [LARGE SCALE GENOMIC DNA]</scope>
    <source>
        <strain evidence="4">CGMCC 4.5798</strain>
    </source>
</reference>
<name>A0ABW0RX62_9BURK</name>
<feature type="region of interest" description="Disordered" evidence="1">
    <location>
        <begin position="383"/>
        <end position="419"/>
    </location>
</feature>
<organism evidence="3 4">
    <name type="scientific">Massilia aerilata</name>
    <dbReference type="NCBI Taxonomy" id="453817"/>
    <lineage>
        <taxon>Bacteria</taxon>
        <taxon>Pseudomonadati</taxon>
        <taxon>Pseudomonadota</taxon>
        <taxon>Betaproteobacteria</taxon>
        <taxon>Burkholderiales</taxon>
        <taxon>Oxalobacteraceae</taxon>
        <taxon>Telluria group</taxon>
        <taxon>Massilia</taxon>
    </lineage>
</organism>
<dbReference type="RefSeq" id="WP_379768654.1">
    <property type="nucleotide sequence ID" value="NZ_JBHSMZ010000004.1"/>
</dbReference>
<evidence type="ECO:0000259" key="2">
    <source>
        <dbReference type="Pfam" id="PF19263"/>
    </source>
</evidence>
<dbReference type="EMBL" id="JBHSMZ010000004">
    <property type="protein sequence ID" value="MFC5548180.1"/>
    <property type="molecule type" value="Genomic_DNA"/>
</dbReference>
<keyword evidence="4" id="KW-1185">Reference proteome</keyword>